<dbReference type="EMBL" id="AMQM01004979">
    <property type="status" value="NOT_ANNOTATED_CDS"/>
    <property type="molecule type" value="Genomic_DNA"/>
</dbReference>
<dbReference type="InterPro" id="IPR014716">
    <property type="entry name" value="Fibrinogen_a/b/g_C_1"/>
</dbReference>
<dbReference type="CTD" id="20215940"/>
<dbReference type="Gene3D" id="3.90.215.10">
    <property type="entry name" value="Gamma Fibrinogen, chain A, domain 1"/>
    <property type="match status" value="1"/>
</dbReference>
<dbReference type="InParanoid" id="T1G4E2"/>
<evidence type="ECO:0000313" key="4">
    <source>
        <dbReference type="Proteomes" id="UP000015101"/>
    </source>
</evidence>
<dbReference type="PANTHER" id="PTHR19143">
    <property type="entry name" value="FIBRINOGEN/TENASCIN/ANGIOPOEITIN"/>
    <property type="match status" value="1"/>
</dbReference>
<dbReference type="HOGENOM" id="CLU_038628_6_2_1"/>
<dbReference type="SUPFAM" id="SSF56496">
    <property type="entry name" value="Fibrinogen C-terminal domain-like"/>
    <property type="match status" value="1"/>
</dbReference>
<dbReference type="PROSITE" id="PS51406">
    <property type="entry name" value="FIBRINOGEN_C_2"/>
    <property type="match status" value="1"/>
</dbReference>
<protein>
    <recommendedName>
        <fullName evidence="1">Fibrinogen C-terminal domain-containing protein</fullName>
    </recommendedName>
</protein>
<dbReference type="eggNOG" id="KOG2579">
    <property type="taxonomic scope" value="Eukaryota"/>
</dbReference>
<evidence type="ECO:0000313" key="2">
    <source>
        <dbReference type="EMBL" id="ESO01652.1"/>
    </source>
</evidence>
<reference evidence="4" key="1">
    <citation type="submission" date="2012-12" db="EMBL/GenBank/DDBJ databases">
        <authorList>
            <person name="Hellsten U."/>
            <person name="Grimwood J."/>
            <person name="Chapman J.A."/>
            <person name="Shapiro H."/>
            <person name="Aerts A."/>
            <person name="Otillar R.P."/>
            <person name="Terry A.Y."/>
            <person name="Boore J.L."/>
            <person name="Simakov O."/>
            <person name="Marletaz F."/>
            <person name="Cho S.-J."/>
            <person name="Edsinger-Gonzales E."/>
            <person name="Havlak P."/>
            <person name="Kuo D.-H."/>
            <person name="Larsson T."/>
            <person name="Lv J."/>
            <person name="Arendt D."/>
            <person name="Savage R."/>
            <person name="Osoegawa K."/>
            <person name="de Jong P."/>
            <person name="Lindberg D.R."/>
            <person name="Seaver E.C."/>
            <person name="Weisblat D.A."/>
            <person name="Putnam N.H."/>
            <person name="Grigoriev I.V."/>
            <person name="Rokhsar D.S."/>
        </authorList>
    </citation>
    <scope>NUCLEOTIDE SEQUENCE</scope>
</reference>
<dbReference type="EnsemblMetazoa" id="HelroT81424">
    <property type="protein sequence ID" value="HelroP81424"/>
    <property type="gene ID" value="HelroG81424"/>
</dbReference>
<feature type="domain" description="Fibrinogen C-terminal" evidence="1">
    <location>
        <begin position="1"/>
        <end position="189"/>
    </location>
</feature>
<dbReference type="InterPro" id="IPR036056">
    <property type="entry name" value="Fibrinogen-like_C"/>
</dbReference>
<organism evidence="3 4">
    <name type="scientific">Helobdella robusta</name>
    <name type="common">Californian leech</name>
    <dbReference type="NCBI Taxonomy" id="6412"/>
    <lineage>
        <taxon>Eukaryota</taxon>
        <taxon>Metazoa</taxon>
        <taxon>Spiralia</taxon>
        <taxon>Lophotrochozoa</taxon>
        <taxon>Annelida</taxon>
        <taxon>Clitellata</taxon>
        <taxon>Hirudinea</taxon>
        <taxon>Rhynchobdellida</taxon>
        <taxon>Glossiphoniidae</taxon>
        <taxon>Helobdella</taxon>
    </lineage>
</organism>
<keyword evidence="4" id="KW-1185">Reference proteome</keyword>
<dbReference type="GeneID" id="20215940"/>
<dbReference type="OrthoDB" id="8866652at2759"/>
<evidence type="ECO:0000313" key="3">
    <source>
        <dbReference type="EnsemblMetazoa" id="HelroP81424"/>
    </source>
</evidence>
<proteinExistence type="predicted"/>
<reference evidence="2 4" key="2">
    <citation type="journal article" date="2013" name="Nature">
        <title>Insights into bilaterian evolution from three spiralian genomes.</title>
        <authorList>
            <person name="Simakov O."/>
            <person name="Marletaz F."/>
            <person name="Cho S.J."/>
            <person name="Edsinger-Gonzales E."/>
            <person name="Havlak P."/>
            <person name="Hellsten U."/>
            <person name="Kuo D.H."/>
            <person name="Larsson T."/>
            <person name="Lv J."/>
            <person name="Arendt D."/>
            <person name="Savage R."/>
            <person name="Osoegawa K."/>
            <person name="de Jong P."/>
            <person name="Grimwood J."/>
            <person name="Chapman J.A."/>
            <person name="Shapiro H."/>
            <person name="Aerts A."/>
            <person name="Otillar R.P."/>
            <person name="Terry A.Y."/>
            <person name="Boore J.L."/>
            <person name="Grigoriev I.V."/>
            <person name="Lindberg D.R."/>
            <person name="Seaver E.C."/>
            <person name="Weisblat D.A."/>
            <person name="Putnam N.H."/>
            <person name="Rokhsar D.S."/>
        </authorList>
    </citation>
    <scope>NUCLEOTIDE SEQUENCE</scope>
</reference>
<accession>T1G4E2</accession>
<dbReference type="AlphaFoldDB" id="T1G4E2"/>
<dbReference type="EMBL" id="AMQM01004980">
    <property type="status" value="NOT_ANNOTATED_CDS"/>
    <property type="molecule type" value="Genomic_DNA"/>
</dbReference>
<reference evidence="3" key="3">
    <citation type="submission" date="2015-06" db="UniProtKB">
        <authorList>
            <consortium name="EnsemblMetazoa"/>
        </authorList>
    </citation>
    <scope>IDENTIFICATION</scope>
</reference>
<gene>
    <name evidence="3" type="primary">20215940</name>
    <name evidence="2" type="ORF">HELRODRAFT_81424</name>
</gene>
<dbReference type="SMART" id="SM00186">
    <property type="entry name" value="FBG"/>
    <property type="match status" value="1"/>
</dbReference>
<dbReference type="EMBL" id="KB096743">
    <property type="protein sequence ID" value="ESO01652.1"/>
    <property type="molecule type" value="Genomic_DNA"/>
</dbReference>
<evidence type="ECO:0000259" key="1">
    <source>
        <dbReference type="PROSITE" id="PS51406"/>
    </source>
</evidence>
<dbReference type="InterPro" id="IPR050373">
    <property type="entry name" value="Fibrinogen_C-term_domain"/>
</dbReference>
<sequence length="189" mass="21912">PTFANSTPVTYVNGWIVIQQRIDGSQSFNRTWSTYKAGFGTYDANFWLGLEKIFQLTNSHNYKLRFEVLVIDGSWISDEYETFKIDSEGSQYALHVSDYSGDNLDILNQQIFNGGHCHNGMRFSTYDQNYTPRGTQCPTEFSSGNWFNANCYAQNVFGIIFDVTVRGYYTAKYQTWTRIKACRMMIKLY</sequence>
<dbReference type="Proteomes" id="UP000015101">
    <property type="component" value="Unassembled WGS sequence"/>
</dbReference>
<dbReference type="RefSeq" id="XP_009020306.1">
    <property type="nucleotide sequence ID" value="XM_009022058.1"/>
</dbReference>
<dbReference type="Pfam" id="PF00147">
    <property type="entry name" value="Fibrinogen_C"/>
    <property type="match status" value="1"/>
</dbReference>
<name>T1G4E2_HELRO</name>
<dbReference type="GO" id="GO:0005615">
    <property type="term" value="C:extracellular space"/>
    <property type="evidence" value="ECO:0000318"/>
    <property type="project" value="GO_Central"/>
</dbReference>
<dbReference type="InterPro" id="IPR002181">
    <property type="entry name" value="Fibrinogen_a/b/g_C_dom"/>
</dbReference>
<dbReference type="KEGG" id="hro:HELRODRAFT_81424"/>
<dbReference type="PANTHER" id="PTHR19143:SF462">
    <property type="entry name" value="APPLE DOMAIN-CONTAINING PROTEIN"/>
    <property type="match status" value="1"/>
</dbReference>